<sequence>MLTPAATAPRRQQAWQTFLAFVAKLGLPPCPLKGRWGAHRFQVAELRVVPGEPDGGGRDLARVEAGEEAG</sequence>
<evidence type="ECO:0000313" key="1">
    <source>
        <dbReference type="EMBL" id="GII90556.1"/>
    </source>
</evidence>
<keyword evidence="2" id="KW-1185">Reference proteome</keyword>
<dbReference type="EMBL" id="BOOW01000006">
    <property type="protein sequence ID" value="GII90556.1"/>
    <property type="molecule type" value="Genomic_DNA"/>
</dbReference>
<dbReference type="AlphaFoldDB" id="A0A919V581"/>
<protein>
    <submittedName>
        <fullName evidence="1">Uncharacterized protein</fullName>
    </submittedName>
</protein>
<accession>A0A919V581</accession>
<gene>
    <name evidence="1" type="ORF">Ssi02_07870</name>
</gene>
<organism evidence="1 2">
    <name type="scientific">Sinosporangium siamense</name>
    <dbReference type="NCBI Taxonomy" id="1367973"/>
    <lineage>
        <taxon>Bacteria</taxon>
        <taxon>Bacillati</taxon>
        <taxon>Actinomycetota</taxon>
        <taxon>Actinomycetes</taxon>
        <taxon>Streptosporangiales</taxon>
        <taxon>Streptosporangiaceae</taxon>
        <taxon>Sinosporangium</taxon>
    </lineage>
</organism>
<comment type="caution">
    <text evidence="1">The sequence shown here is derived from an EMBL/GenBank/DDBJ whole genome shotgun (WGS) entry which is preliminary data.</text>
</comment>
<name>A0A919V581_9ACTN</name>
<proteinExistence type="predicted"/>
<evidence type="ECO:0000313" key="2">
    <source>
        <dbReference type="Proteomes" id="UP000606172"/>
    </source>
</evidence>
<dbReference type="Proteomes" id="UP000606172">
    <property type="component" value="Unassembled WGS sequence"/>
</dbReference>
<reference evidence="1" key="1">
    <citation type="submission" date="2021-01" db="EMBL/GenBank/DDBJ databases">
        <title>Whole genome shotgun sequence of Sinosporangium siamense NBRC 109515.</title>
        <authorList>
            <person name="Komaki H."/>
            <person name="Tamura T."/>
        </authorList>
    </citation>
    <scope>NUCLEOTIDE SEQUENCE</scope>
    <source>
        <strain evidence="1">NBRC 109515</strain>
    </source>
</reference>